<sequence>MTIPVRSSKEPTLPLSAKPNCAPSQHILYPGRGAYVSSVPQSDISAQFTISPKLSRHRLIWSMSQKSYLSTISNPRSYGYSTVTTTKYSVEGDPGLKFFPRLPQPPLKHCPSMKTSLLTIDVTTSNCHWRRYSHSGVHLALRQPTSILWSSIITLRLATYRISSADWLDCQIKSRTPLFQRLQ</sequence>
<dbReference type="Proteomes" id="UP000027222">
    <property type="component" value="Unassembled WGS sequence"/>
</dbReference>
<protein>
    <submittedName>
        <fullName evidence="1">Uncharacterized protein</fullName>
    </submittedName>
</protein>
<dbReference type="AlphaFoldDB" id="A0A067SV56"/>
<accession>A0A067SV56</accession>
<evidence type="ECO:0000313" key="2">
    <source>
        <dbReference type="Proteomes" id="UP000027222"/>
    </source>
</evidence>
<name>A0A067SV56_GALM3</name>
<gene>
    <name evidence="1" type="ORF">GALMADRAFT_791386</name>
</gene>
<organism evidence="1 2">
    <name type="scientific">Galerina marginata (strain CBS 339.88)</name>
    <dbReference type="NCBI Taxonomy" id="685588"/>
    <lineage>
        <taxon>Eukaryota</taxon>
        <taxon>Fungi</taxon>
        <taxon>Dikarya</taxon>
        <taxon>Basidiomycota</taxon>
        <taxon>Agaricomycotina</taxon>
        <taxon>Agaricomycetes</taxon>
        <taxon>Agaricomycetidae</taxon>
        <taxon>Agaricales</taxon>
        <taxon>Agaricineae</taxon>
        <taxon>Strophariaceae</taxon>
        <taxon>Galerina</taxon>
    </lineage>
</organism>
<reference evidence="2" key="1">
    <citation type="journal article" date="2014" name="Proc. Natl. Acad. Sci. U.S.A.">
        <title>Extensive sampling of basidiomycete genomes demonstrates inadequacy of the white-rot/brown-rot paradigm for wood decay fungi.</title>
        <authorList>
            <person name="Riley R."/>
            <person name="Salamov A.A."/>
            <person name="Brown D.W."/>
            <person name="Nagy L.G."/>
            <person name="Floudas D."/>
            <person name="Held B.W."/>
            <person name="Levasseur A."/>
            <person name="Lombard V."/>
            <person name="Morin E."/>
            <person name="Otillar R."/>
            <person name="Lindquist E.A."/>
            <person name="Sun H."/>
            <person name="LaButti K.M."/>
            <person name="Schmutz J."/>
            <person name="Jabbour D."/>
            <person name="Luo H."/>
            <person name="Baker S.E."/>
            <person name="Pisabarro A.G."/>
            <person name="Walton J.D."/>
            <person name="Blanchette R.A."/>
            <person name="Henrissat B."/>
            <person name="Martin F."/>
            <person name="Cullen D."/>
            <person name="Hibbett D.S."/>
            <person name="Grigoriev I.V."/>
        </authorList>
    </citation>
    <scope>NUCLEOTIDE SEQUENCE [LARGE SCALE GENOMIC DNA]</scope>
    <source>
        <strain evidence="2">CBS 339.88</strain>
    </source>
</reference>
<proteinExistence type="predicted"/>
<dbReference type="EMBL" id="KL142392">
    <property type="protein sequence ID" value="KDR71569.1"/>
    <property type="molecule type" value="Genomic_DNA"/>
</dbReference>
<dbReference type="HOGENOM" id="CLU_1475265_0_0_1"/>
<evidence type="ECO:0000313" key="1">
    <source>
        <dbReference type="EMBL" id="KDR71569.1"/>
    </source>
</evidence>
<keyword evidence="2" id="KW-1185">Reference proteome</keyword>